<evidence type="ECO:0000256" key="4">
    <source>
        <dbReference type="RuleBase" id="RU004106"/>
    </source>
</evidence>
<dbReference type="InterPro" id="IPR018300">
    <property type="entry name" value="Aminotrans_IV_CS"/>
</dbReference>
<name>A0A853DFZ2_9MICO</name>
<dbReference type="PANTHER" id="PTHR42743">
    <property type="entry name" value="AMINO-ACID AMINOTRANSFERASE"/>
    <property type="match status" value="1"/>
</dbReference>
<dbReference type="EC" id="2.6.1.42" evidence="6"/>
<dbReference type="InterPro" id="IPR036038">
    <property type="entry name" value="Aminotransferase-like"/>
</dbReference>
<evidence type="ECO:0000256" key="5">
    <source>
        <dbReference type="RuleBase" id="RU004516"/>
    </source>
</evidence>
<dbReference type="InterPro" id="IPR043131">
    <property type="entry name" value="BCAT-like_N"/>
</dbReference>
<dbReference type="InterPro" id="IPR043132">
    <property type="entry name" value="BCAT-like_C"/>
</dbReference>
<dbReference type="PANTHER" id="PTHR42743:SF11">
    <property type="entry name" value="AMINODEOXYCHORISMATE LYASE"/>
    <property type="match status" value="1"/>
</dbReference>
<dbReference type="GO" id="GO:0005829">
    <property type="term" value="C:cytosol"/>
    <property type="evidence" value="ECO:0007669"/>
    <property type="project" value="TreeGrafter"/>
</dbReference>
<evidence type="ECO:0000256" key="3">
    <source>
        <dbReference type="ARBA" id="ARBA00022898"/>
    </source>
</evidence>
<dbReference type="FunFam" id="3.20.10.10:FF:000002">
    <property type="entry name" value="D-alanine aminotransferase"/>
    <property type="match status" value="1"/>
</dbReference>
<dbReference type="AlphaFoldDB" id="A0A853DFZ2"/>
<keyword evidence="3 5" id="KW-0663">Pyridoxal phosphate</keyword>
<keyword evidence="6" id="KW-0032">Aminotransferase</keyword>
<dbReference type="Proteomes" id="UP000571817">
    <property type="component" value="Unassembled WGS sequence"/>
</dbReference>
<keyword evidence="7" id="KW-1185">Reference proteome</keyword>
<reference evidence="6 7" key="1">
    <citation type="submission" date="2020-07" db="EMBL/GenBank/DDBJ databases">
        <title>Sequencing the genomes of 1000 actinobacteria strains.</title>
        <authorList>
            <person name="Klenk H.-P."/>
        </authorList>
    </citation>
    <scope>NUCLEOTIDE SEQUENCE [LARGE SCALE GENOMIC DNA]</scope>
    <source>
        <strain evidence="6 7">DSM 29531</strain>
    </source>
</reference>
<evidence type="ECO:0000256" key="1">
    <source>
        <dbReference type="ARBA" id="ARBA00001933"/>
    </source>
</evidence>
<gene>
    <name evidence="6" type="ORF">HNR15_001852</name>
</gene>
<dbReference type="RefSeq" id="WP_218883640.1">
    <property type="nucleotide sequence ID" value="NZ_JACCFW010000001.1"/>
</dbReference>
<keyword evidence="6" id="KW-0808">Transferase</keyword>
<dbReference type="Gene3D" id="3.20.10.10">
    <property type="entry name" value="D-amino Acid Aminotransferase, subunit A, domain 2"/>
    <property type="match status" value="1"/>
</dbReference>
<protein>
    <submittedName>
        <fullName evidence="6">Branched-chain amino acid aminotransferase</fullName>
        <ecNumber evidence="6">2.6.1.42</ecNumber>
    </submittedName>
</protein>
<dbReference type="GO" id="GO:0008652">
    <property type="term" value="P:amino acid biosynthetic process"/>
    <property type="evidence" value="ECO:0007669"/>
    <property type="project" value="UniProtKB-ARBA"/>
</dbReference>
<evidence type="ECO:0000256" key="2">
    <source>
        <dbReference type="ARBA" id="ARBA00009320"/>
    </source>
</evidence>
<comment type="similarity">
    <text evidence="2 4">Belongs to the class-IV pyridoxal-phosphate-dependent aminotransferase family.</text>
</comment>
<comment type="caution">
    <text evidence="6">The sequence shown here is derived from an EMBL/GenBank/DDBJ whole genome shotgun (WGS) entry which is preliminary data.</text>
</comment>
<dbReference type="Pfam" id="PF01063">
    <property type="entry name" value="Aminotran_4"/>
    <property type="match status" value="1"/>
</dbReference>
<dbReference type="GO" id="GO:0046394">
    <property type="term" value="P:carboxylic acid biosynthetic process"/>
    <property type="evidence" value="ECO:0007669"/>
    <property type="project" value="UniProtKB-ARBA"/>
</dbReference>
<dbReference type="SUPFAM" id="SSF56752">
    <property type="entry name" value="D-aminoacid aminotransferase-like PLP-dependent enzymes"/>
    <property type="match status" value="1"/>
</dbReference>
<organism evidence="6 7">
    <name type="scientific">Allobranchiibius huperziae</name>
    <dbReference type="NCBI Taxonomy" id="1874116"/>
    <lineage>
        <taxon>Bacteria</taxon>
        <taxon>Bacillati</taxon>
        <taxon>Actinomycetota</taxon>
        <taxon>Actinomycetes</taxon>
        <taxon>Micrococcales</taxon>
        <taxon>Dermacoccaceae</taxon>
        <taxon>Allobranchiibius</taxon>
    </lineage>
</organism>
<dbReference type="InterPro" id="IPR050571">
    <property type="entry name" value="Class-IV_PLP-Dep_Aminotrnsfr"/>
</dbReference>
<sequence length="278" mass="29440">MSIRVWVDGERVDDKPSLNALDHGVTVGDGGFETCKVIDGQVFARTMHHTRFDRTLAGLGLPRADRDRVDEGIDAVLREPMPLGRVRYMVTGGAGPLGSGRLDSALTYIVTAGPADPPPVSSKVEVVPWVRNERGALAGLKTTSYAENVVALAYAKERGADEGIFANTRDELCEGTGSNIFIVVDGEILTPPLSAGPLAGIARALVLRWCKAAGLPIREATLPLDVLDRAEEIFLTSSLREVQGVHAVGSRTLTPGPVTARAARVFADAAALDNDPAP</sequence>
<proteinExistence type="inferred from homology"/>
<dbReference type="PROSITE" id="PS00770">
    <property type="entry name" value="AA_TRANSFER_CLASS_4"/>
    <property type="match status" value="1"/>
</dbReference>
<accession>A0A853DFZ2</accession>
<dbReference type="GO" id="GO:0004084">
    <property type="term" value="F:branched-chain-amino-acid transaminase activity"/>
    <property type="evidence" value="ECO:0007669"/>
    <property type="project" value="UniProtKB-EC"/>
</dbReference>
<dbReference type="Gene3D" id="3.30.470.10">
    <property type="match status" value="1"/>
</dbReference>
<dbReference type="EMBL" id="JACCFW010000001">
    <property type="protein sequence ID" value="NYJ74889.1"/>
    <property type="molecule type" value="Genomic_DNA"/>
</dbReference>
<evidence type="ECO:0000313" key="7">
    <source>
        <dbReference type="Proteomes" id="UP000571817"/>
    </source>
</evidence>
<dbReference type="InterPro" id="IPR001544">
    <property type="entry name" value="Aminotrans_IV"/>
</dbReference>
<comment type="cofactor">
    <cofactor evidence="1 5">
        <name>pyridoxal 5'-phosphate</name>
        <dbReference type="ChEBI" id="CHEBI:597326"/>
    </cofactor>
</comment>
<evidence type="ECO:0000313" key="6">
    <source>
        <dbReference type="EMBL" id="NYJ74889.1"/>
    </source>
</evidence>